<keyword evidence="1" id="KW-0732">Signal</keyword>
<evidence type="ECO:0008006" key="4">
    <source>
        <dbReference type="Google" id="ProtNLM"/>
    </source>
</evidence>
<proteinExistence type="predicted"/>
<dbReference type="EMBL" id="CM029046">
    <property type="protein sequence ID" value="KAG2591003.1"/>
    <property type="molecule type" value="Genomic_DNA"/>
</dbReference>
<feature type="signal peptide" evidence="1">
    <location>
        <begin position="1"/>
        <end position="25"/>
    </location>
</feature>
<gene>
    <name evidence="2" type="ORF">PVAP13_5NG451780</name>
</gene>
<feature type="chain" id="PRO_5035942194" description="Secreted protein" evidence="1">
    <location>
        <begin position="26"/>
        <end position="68"/>
    </location>
</feature>
<accession>A0A8T0S2G4</accession>
<dbReference type="AlphaFoldDB" id="A0A8T0S2G4"/>
<evidence type="ECO:0000256" key="1">
    <source>
        <dbReference type="SAM" id="SignalP"/>
    </source>
</evidence>
<sequence>MIFWTSKLAVIWRVFLAQIGARTYARTSRLIPYLIHARAPQILRFLLYHLSCVLDLIREIEGDRSILL</sequence>
<dbReference type="Proteomes" id="UP000823388">
    <property type="component" value="Chromosome 5N"/>
</dbReference>
<reference evidence="2" key="1">
    <citation type="submission" date="2020-05" db="EMBL/GenBank/DDBJ databases">
        <title>WGS assembly of Panicum virgatum.</title>
        <authorList>
            <person name="Lovell J.T."/>
            <person name="Jenkins J."/>
            <person name="Shu S."/>
            <person name="Juenger T.E."/>
            <person name="Schmutz J."/>
        </authorList>
    </citation>
    <scope>NUCLEOTIDE SEQUENCE</scope>
    <source>
        <strain evidence="2">AP13</strain>
    </source>
</reference>
<evidence type="ECO:0000313" key="3">
    <source>
        <dbReference type="Proteomes" id="UP000823388"/>
    </source>
</evidence>
<keyword evidence="3" id="KW-1185">Reference proteome</keyword>
<protein>
    <recommendedName>
        <fullName evidence="4">Secreted protein</fullName>
    </recommendedName>
</protein>
<organism evidence="2 3">
    <name type="scientific">Panicum virgatum</name>
    <name type="common">Blackwell switchgrass</name>
    <dbReference type="NCBI Taxonomy" id="38727"/>
    <lineage>
        <taxon>Eukaryota</taxon>
        <taxon>Viridiplantae</taxon>
        <taxon>Streptophyta</taxon>
        <taxon>Embryophyta</taxon>
        <taxon>Tracheophyta</taxon>
        <taxon>Spermatophyta</taxon>
        <taxon>Magnoliopsida</taxon>
        <taxon>Liliopsida</taxon>
        <taxon>Poales</taxon>
        <taxon>Poaceae</taxon>
        <taxon>PACMAD clade</taxon>
        <taxon>Panicoideae</taxon>
        <taxon>Panicodae</taxon>
        <taxon>Paniceae</taxon>
        <taxon>Panicinae</taxon>
        <taxon>Panicum</taxon>
        <taxon>Panicum sect. Hiantes</taxon>
    </lineage>
</organism>
<name>A0A8T0S2G4_PANVG</name>
<evidence type="ECO:0000313" key="2">
    <source>
        <dbReference type="EMBL" id="KAG2591003.1"/>
    </source>
</evidence>
<comment type="caution">
    <text evidence="2">The sequence shown here is derived from an EMBL/GenBank/DDBJ whole genome shotgun (WGS) entry which is preliminary data.</text>
</comment>